<dbReference type="EMBL" id="MU151523">
    <property type="protein sequence ID" value="KAF9443071.1"/>
    <property type="molecule type" value="Genomic_DNA"/>
</dbReference>
<accession>A0A9P5X586</accession>
<sequence>MEQMDVANEPLKPHLRNISSISNLSFVTLLSGMITLFVDAVIVFMVVWVLIRGYWLNTTNRLIRKIYQDSIIYFFINLLFAAMAIALYMNSVGLAAMALQFGGVMRSILASRMILELKEYGNYGQGSDTSYPGSRLSTLHFGFDGLEHSDEQIIN</sequence>
<evidence type="ECO:0000313" key="3">
    <source>
        <dbReference type="Proteomes" id="UP000807342"/>
    </source>
</evidence>
<name>A0A9P5X586_9AGAR</name>
<proteinExistence type="predicted"/>
<evidence type="ECO:0000256" key="1">
    <source>
        <dbReference type="SAM" id="Phobius"/>
    </source>
</evidence>
<feature type="transmembrane region" description="Helical" evidence="1">
    <location>
        <begin position="71"/>
        <end position="89"/>
    </location>
</feature>
<gene>
    <name evidence="2" type="ORF">P691DRAFT_433923</name>
</gene>
<dbReference type="OrthoDB" id="10620117at2759"/>
<organism evidence="2 3">
    <name type="scientific">Macrolepiota fuliginosa MF-IS2</name>
    <dbReference type="NCBI Taxonomy" id="1400762"/>
    <lineage>
        <taxon>Eukaryota</taxon>
        <taxon>Fungi</taxon>
        <taxon>Dikarya</taxon>
        <taxon>Basidiomycota</taxon>
        <taxon>Agaricomycotina</taxon>
        <taxon>Agaricomycetes</taxon>
        <taxon>Agaricomycetidae</taxon>
        <taxon>Agaricales</taxon>
        <taxon>Agaricineae</taxon>
        <taxon>Agaricaceae</taxon>
        <taxon>Macrolepiota</taxon>
    </lineage>
</organism>
<dbReference type="AlphaFoldDB" id="A0A9P5X586"/>
<keyword evidence="1" id="KW-0812">Transmembrane</keyword>
<reference evidence="2" key="1">
    <citation type="submission" date="2020-11" db="EMBL/GenBank/DDBJ databases">
        <authorList>
            <consortium name="DOE Joint Genome Institute"/>
            <person name="Ahrendt S."/>
            <person name="Riley R."/>
            <person name="Andreopoulos W."/>
            <person name="Labutti K."/>
            <person name="Pangilinan J."/>
            <person name="Ruiz-Duenas F.J."/>
            <person name="Barrasa J.M."/>
            <person name="Sanchez-Garcia M."/>
            <person name="Camarero S."/>
            <person name="Miyauchi S."/>
            <person name="Serrano A."/>
            <person name="Linde D."/>
            <person name="Babiker R."/>
            <person name="Drula E."/>
            <person name="Ayuso-Fernandez I."/>
            <person name="Pacheco R."/>
            <person name="Padilla G."/>
            <person name="Ferreira P."/>
            <person name="Barriuso J."/>
            <person name="Kellner H."/>
            <person name="Castanera R."/>
            <person name="Alfaro M."/>
            <person name="Ramirez L."/>
            <person name="Pisabarro A.G."/>
            <person name="Kuo A."/>
            <person name="Tritt A."/>
            <person name="Lipzen A."/>
            <person name="He G."/>
            <person name="Yan M."/>
            <person name="Ng V."/>
            <person name="Cullen D."/>
            <person name="Martin F."/>
            <person name="Rosso M.-N."/>
            <person name="Henrissat B."/>
            <person name="Hibbett D."/>
            <person name="Martinez A.T."/>
            <person name="Grigoriev I.V."/>
        </authorList>
    </citation>
    <scope>NUCLEOTIDE SEQUENCE</scope>
    <source>
        <strain evidence="2">MF-IS2</strain>
    </source>
</reference>
<dbReference type="Proteomes" id="UP000807342">
    <property type="component" value="Unassembled WGS sequence"/>
</dbReference>
<keyword evidence="1" id="KW-1133">Transmembrane helix</keyword>
<keyword evidence="1" id="KW-0472">Membrane</keyword>
<evidence type="ECO:0000313" key="2">
    <source>
        <dbReference type="EMBL" id="KAF9443071.1"/>
    </source>
</evidence>
<protein>
    <submittedName>
        <fullName evidence="2">Uncharacterized protein</fullName>
    </submittedName>
</protein>
<keyword evidence="3" id="KW-1185">Reference proteome</keyword>
<comment type="caution">
    <text evidence="2">The sequence shown here is derived from an EMBL/GenBank/DDBJ whole genome shotgun (WGS) entry which is preliminary data.</text>
</comment>
<feature type="transmembrane region" description="Helical" evidence="1">
    <location>
        <begin position="26"/>
        <end position="51"/>
    </location>
</feature>